<keyword evidence="2" id="KW-1185">Reference proteome</keyword>
<sequence length="57" mass="6384">MRDTETIETELMEISAIADDSLKLERIIEWCATHPDEVPFALHVLMGSKTSKPPESA</sequence>
<dbReference type="Proteomes" id="UP000593892">
    <property type="component" value="Chromosome"/>
</dbReference>
<evidence type="ECO:0000313" key="2">
    <source>
        <dbReference type="Proteomes" id="UP000593892"/>
    </source>
</evidence>
<dbReference type="KEGG" id="pfer:IRI77_37525"/>
<proteinExistence type="predicted"/>
<dbReference type="EMBL" id="CP063849">
    <property type="protein sequence ID" value="QOY88370.1"/>
    <property type="molecule type" value="Genomic_DNA"/>
</dbReference>
<reference evidence="1 2" key="1">
    <citation type="submission" date="2020-10" db="EMBL/GenBank/DDBJ databases">
        <title>Complete genome sequence of Paludibaculum fermentans P105T, a facultatively anaerobic acidobacterium capable of dissimilatory Fe(III) reduction.</title>
        <authorList>
            <person name="Dedysh S.N."/>
            <person name="Beletsky A.V."/>
            <person name="Kulichevskaya I.S."/>
            <person name="Mardanov A.V."/>
            <person name="Ravin N.V."/>
        </authorList>
    </citation>
    <scope>NUCLEOTIDE SEQUENCE [LARGE SCALE GENOMIC DNA]</scope>
    <source>
        <strain evidence="1 2">P105</strain>
    </source>
</reference>
<name>A0A7S7NR94_PALFE</name>
<evidence type="ECO:0000313" key="1">
    <source>
        <dbReference type="EMBL" id="QOY88370.1"/>
    </source>
</evidence>
<organism evidence="1 2">
    <name type="scientific">Paludibaculum fermentans</name>
    <dbReference type="NCBI Taxonomy" id="1473598"/>
    <lineage>
        <taxon>Bacteria</taxon>
        <taxon>Pseudomonadati</taxon>
        <taxon>Acidobacteriota</taxon>
        <taxon>Terriglobia</taxon>
        <taxon>Bryobacterales</taxon>
        <taxon>Bryobacteraceae</taxon>
        <taxon>Paludibaculum</taxon>
    </lineage>
</organism>
<accession>A0A7S7NR94</accession>
<dbReference type="AlphaFoldDB" id="A0A7S7NR94"/>
<protein>
    <submittedName>
        <fullName evidence="1">Uncharacterized protein</fullName>
    </submittedName>
</protein>
<gene>
    <name evidence="1" type="ORF">IRI77_37525</name>
</gene>
<dbReference type="RefSeq" id="WP_194450033.1">
    <property type="nucleotide sequence ID" value="NZ_CP063849.1"/>
</dbReference>